<sequence>MMLFMQTYAKLSIDVIVSDYCNMITKSCSWTGKKKIPKERRQTNTVLAENRVSISKSSLWYTNYSFRGDQETQYSRLLDTYEIKNISKRLNIDDSNFSVSSSSVFRNNVDDHQNSNHDYCCDDRGLL</sequence>
<organism evidence="1 2">
    <name type="scientific">Cardamine amara subsp. amara</name>
    <dbReference type="NCBI Taxonomy" id="228776"/>
    <lineage>
        <taxon>Eukaryota</taxon>
        <taxon>Viridiplantae</taxon>
        <taxon>Streptophyta</taxon>
        <taxon>Embryophyta</taxon>
        <taxon>Tracheophyta</taxon>
        <taxon>Spermatophyta</taxon>
        <taxon>Magnoliopsida</taxon>
        <taxon>eudicotyledons</taxon>
        <taxon>Gunneridae</taxon>
        <taxon>Pentapetalae</taxon>
        <taxon>rosids</taxon>
        <taxon>malvids</taxon>
        <taxon>Brassicales</taxon>
        <taxon>Brassicaceae</taxon>
        <taxon>Cardamineae</taxon>
        <taxon>Cardamine</taxon>
    </lineage>
</organism>
<evidence type="ECO:0000313" key="2">
    <source>
        <dbReference type="Proteomes" id="UP001558713"/>
    </source>
</evidence>
<gene>
    <name evidence="1" type="ORF">V5N11_017000</name>
</gene>
<keyword evidence="2" id="KW-1185">Reference proteome</keyword>
<evidence type="ECO:0000313" key="1">
    <source>
        <dbReference type="EMBL" id="KAL1215234.1"/>
    </source>
</evidence>
<comment type="caution">
    <text evidence="1">The sequence shown here is derived from an EMBL/GenBank/DDBJ whole genome shotgun (WGS) entry which is preliminary data.</text>
</comment>
<dbReference type="AlphaFoldDB" id="A0ABD1BE18"/>
<dbReference type="EMBL" id="JBANAX010000290">
    <property type="protein sequence ID" value="KAL1215234.1"/>
    <property type="molecule type" value="Genomic_DNA"/>
</dbReference>
<name>A0ABD1BE18_CARAN</name>
<accession>A0ABD1BE18</accession>
<protein>
    <submittedName>
        <fullName evidence="1">Uncharacterized protein</fullName>
    </submittedName>
</protein>
<dbReference type="Proteomes" id="UP001558713">
    <property type="component" value="Unassembled WGS sequence"/>
</dbReference>
<reference evidence="1 2" key="1">
    <citation type="submission" date="2024-04" db="EMBL/GenBank/DDBJ databases">
        <title>Genome assembly C_amara_ONT_v2.</title>
        <authorList>
            <person name="Yant L."/>
            <person name="Moore C."/>
            <person name="Slenker M."/>
        </authorList>
    </citation>
    <scope>NUCLEOTIDE SEQUENCE [LARGE SCALE GENOMIC DNA]</scope>
    <source>
        <tissue evidence="1">Leaf</tissue>
    </source>
</reference>
<proteinExistence type="predicted"/>